<name>A0A0F9GDC1_9ZZZZ</name>
<accession>A0A0F9GDC1</accession>
<organism evidence="1">
    <name type="scientific">marine sediment metagenome</name>
    <dbReference type="NCBI Taxonomy" id="412755"/>
    <lineage>
        <taxon>unclassified sequences</taxon>
        <taxon>metagenomes</taxon>
        <taxon>ecological metagenomes</taxon>
    </lineage>
</organism>
<reference evidence="1" key="1">
    <citation type="journal article" date="2015" name="Nature">
        <title>Complex archaea that bridge the gap between prokaryotes and eukaryotes.</title>
        <authorList>
            <person name="Spang A."/>
            <person name="Saw J.H."/>
            <person name="Jorgensen S.L."/>
            <person name="Zaremba-Niedzwiedzka K."/>
            <person name="Martijn J."/>
            <person name="Lind A.E."/>
            <person name="van Eijk R."/>
            <person name="Schleper C."/>
            <person name="Guy L."/>
            <person name="Ettema T.J."/>
        </authorList>
    </citation>
    <scope>NUCLEOTIDE SEQUENCE</scope>
</reference>
<sequence length="95" mass="11165">MDKNVSISCTEQLLTCIRNICYKIVDEGEENTKAEFNVPVNDIIDMVKEEFGFFLPYLILKRSKRIKKVSFEKVINNDFKIRDMVAFKTSDFVLF</sequence>
<dbReference type="AlphaFoldDB" id="A0A0F9GDC1"/>
<protein>
    <submittedName>
        <fullName evidence="1">Uncharacterized protein</fullName>
    </submittedName>
</protein>
<dbReference type="EMBL" id="LAZR01020544">
    <property type="protein sequence ID" value="KKL88516.1"/>
    <property type="molecule type" value="Genomic_DNA"/>
</dbReference>
<gene>
    <name evidence="1" type="ORF">LCGC14_1923940</name>
</gene>
<evidence type="ECO:0000313" key="1">
    <source>
        <dbReference type="EMBL" id="KKL88516.1"/>
    </source>
</evidence>
<comment type="caution">
    <text evidence="1">The sequence shown here is derived from an EMBL/GenBank/DDBJ whole genome shotgun (WGS) entry which is preliminary data.</text>
</comment>
<proteinExistence type="predicted"/>